<dbReference type="GO" id="GO:0016747">
    <property type="term" value="F:acyltransferase activity, transferring groups other than amino-acyl groups"/>
    <property type="evidence" value="ECO:0007669"/>
    <property type="project" value="InterPro"/>
</dbReference>
<evidence type="ECO:0000259" key="1">
    <source>
        <dbReference type="Pfam" id="PF13302"/>
    </source>
</evidence>
<reference evidence="2 3" key="1">
    <citation type="journal article" date="2017" name="Infect. Genet. Evol.">
        <title>Comparative genome analysis of fish pathogen Flavobacterium columnare reveals extensive sequence diversity within the species.</title>
        <authorList>
            <person name="Kayansamruaj P."/>
            <person name="Dong H.T."/>
            <person name="Hirono I."/>
            <person name="Kondo H."/>
            <person name="Senapin S."/>
            <person name="Rodkhum C."/>
        </authorList>
    </citation>
    <scope>NUCLEOTIDE SEQUENCE [LARGE SCALE GENOMIC DNA]</scope>
    <source>
        <strain evidence="2 3">1214</strain>
    </source>
</reference>
<dbReference type="EMBL" id="MTCY01000028">
    <property type="protein sequence ID" value="OWP76329.1"/>
    <property type="molecule type" value="Genomic_DNA"/>
</dbReference>
<dbReference type="Proteomes" id="UP000198034">
    <property type="component" value="Unassembled WGS sequence"/>
</dbReference>
<name>A0A246G9N0_9FLAO</name>
<organism evidence="2 3">
    <name type="scientific">Flavobacterium columnare</name>
    <dbReference type="NCBI Taxonomy" id="996"/>
    <lineage>
        <taxon>Bacteria</taxon>
        <taxon>Pseudomonadati</taxon>
        <taxon>Bacteroidota</taxon>
        <taxon>Flavobacteriia</taxon>
        <taxon>Flavobacteriales</taxon>
        <taxon>Flavobacteriaceae</taxon>
        <taxon>Flavobacterium</taxon>
    </lineage>
</organism>
<gene>
    <name evidence="2" type="ORF">BWK62_10030</name>
</gene>
<keyword evidence="2" id="KW-0808">Transferase</keyword>
<accession>A0A246G9N0</accession>
<sequence>MNFDFTEKYILENDCVLLRPLEISDKEKLINFAINEPEIWKFNINGGNGKDNFDSYFETAMKLFNDKNQYTFIVFDKRTNQYAGMTRLYEISNEFKRLDIGFTWYGKKFQGTGLNKNCKYLLLEFAFDKLKMIRVGFGANSKNERSINAMKSIGCKVEGILRQFSKDADGKIIDAIKLSILKMEWEDNVKNNLKEQLEKYASS</sequence>
<proteinExistence type="predicted"/>
<dbReference type="InterPro" id="IPR016181">
    <property type="entry name" value="Acyl_CoA_acyltransferase"/>
</dbReference>
<feature type="domain" description="N-acetyltransferase" evidence="1">
    <location>
        <begin position="16"/>
        <end position="156"/>
    </location>
</feature>
<comment type="caution">
    <text evidence="2">The sequence shown here is derived from an EMBL/GenBank/DDBJ whole genome shotgun (WGS) entry which is preliminary data.</text>
</comment>
<dbReference type="SUPFAM" id="SSF55729">
    <property type="entry name" value="Acyl-CoA N-acyltransferases (Nat)"/>
    <property type="match status" value="1"/>
</dbReference>
<dbReference type="InterPro" id="IPR000182">
    <property type="entry name" value="GNAT_dom"/>
</dbReference>
<dbReference type="Gene3D" id="3.40.630.30">
    <property type="match status" value="1"/>
</dbReference>
<evidence type="ECO:0000313" key="2">
    <source>
        <dbReference type="EMBL" id="OWP76329.1"/>
    </source>
</evidence>
<protein>
    <submittedName>
        <fullName evidence="2">GNAT family N-acetyltransferase</fullName>
    </submittedName>
</protein>
<dbReference type="PANTHER" id="PTHR43610:SF1">
    <property type="entry name" value="N-ACETYLTRANSFERASE DOMAIN-CONTAINING PROTEIN"/>
    <property type="match status" value="1"/>
</dbReference>
<dbReference type="PANTHER" id="PTHR43610">
    <property type="entry name" value="BLL6696 PROTEIN"/>
    <property type="match status" value="1"/>
</dbReference>
<dbReference type="AlphaFoldDB" id="A0A246G9N0"/>
<dbReference type="Pfam" id="PF13302">
    <property type="entry name" value="Acetyltransf_3"/>
    <property type="match status" value="1"/>
</dbReference>
<evidence type="ECO:0000313" key="3">
    <source>
        <dbReference type="Proteomes" id="UP000198034"/>
    </source>
</evidence>